<keyword evidence="3" id="KW-1185">Reference proteome</keyword>
<dbReference type="Proteomes" id="UP001597076">
    <property type="component" value="Unassembled WGS sequence"/>
</dbReference>
<gene>
    <name evidence="2" type="ORF">ACFR99_13300</name>
</gene>
<dbReference type="EMBL" id="JBHUDI010000008">
    <property type="protein sequence ID" value="MFD1564521.1"/>
    <property type="molecule type" value="Genomic_DNA"/>
</dbReference>
<evidence type="ECO:0000313" key="2">
    <source>
        <dbReference type="EMBL" id="MFD1564521.1"/>
    </source>
</evidence>
<organism evidence="2 3">
    <name type="scientific">Haloarchaeobius amylolyticus</name>
    <dbReference type="NCBI Taxonomy" id="1198296"/>
    <lineage>
        <taxon>Archaea</taxon>
        <taxon>Methanobacteriati</taxon>
        <taxon>Methanobacteriota</taxon>
        <taxon>Stenosarchaea group</taxon>
        <taxon>Halobacteria</taxon>
        <taxon>Halobacteriales</taxon>
        <taxon>Halorubellaceae</taxon>
        <taxon>Haloarchaeobius</taxon>
    </lineage>
</organism>
<evidence type="ECO:0000256" key="1">
    <source>
        <dbReference type="SAM" id="MobiDB-lite"/>
    </source>
</evidence>
<accession>A0ABD6BIY7</accession>
<feature type="region of interest" description="Disordered" evidence="1">
    <location>
        <begin position="73"/>
        <end position="108"/>
    </location>
</feature>
<reference evidence="2 3" key="1">
    <citation type="journal article" date="2019" name="Int. J. Syst. Evol. Microbiol.">
        <title>The Global Catalogue of Microorganisms (GCM) 10K type strain sequencing project: providing services to taxonomists for standard genome sequencing and annotation.</title>
        <authorList>
            <consortium name="The Broad Institute Genomics Platform"/>
            <consortium name="The Broad Institute Genome Sequencing Center for Infectious Disease"/>
            <person name="Wu L."/>
            <person name="Ma J."/>
        </authorList>
    </citation>
    <scope>NUCLEOTIDE SEQUENCE [LARGE SCALE GENOMIC DNA]</scope>
    <source>
        <strain evidence="2 3">CGMCC 1.12230</strain>
    </source>
</reference>
<dbReference type="AlphaFoldDB" id="A0ABD6BIY7"/>
<proteinExistence type="predicted"/>
<comment type="caution">
    <text evidence="2">The sequence shown here is derived from an EMBL/GenBank/DDBJ whole genome shotgun (WGS) entry which is preliminary data.</text>
</comment>
<evidence type="ECO:0000313" key="3">
    <source>
        <dbReference type="Proteomes" id="UP001597076"/>
    </source>
</evidence>
<protein>
    <submittedName>
        <fullName evidence="2">Uncharacterized protein</fullName>
    </submittedName>
</protein>
<sequence>MITRLERAGRTLEAAGGMYHGEPAIPVRLRRDYERVGRDDRPAENDTVTDVSAPIRCHVGFVRILAFQRIDGGRACPEQETEESDEKGDPGQKTVRLAERFTCGHSLA</sequence>
<name>A0ABD6BIY7_9EURY</name>
<dbReference type="RefSeq" id="WP_390288135.1">
    <property type="nucleotide sequence ID" value="NZ_JBHUDI010000008.1"/>
</dbReference>